<gene>
    <name evidence="2" type="ORF">T05_680</name>
</gene>
<keyword evidence="1" id="KW-1133">Transmembrane helix</keyword>
<proteinExistence type="predicted"/>
<keyword evidence="1" id="KW-0812">Transmembrane</keyword>
<comment type="caution">
    <text evidence="2">The sequence shown here is derived from an EMBL/GenBank/DDBJ whole genome shotgun (WGS) entry which is preliminary data.</text>
</comment>
<protein>
    <submittedName>
        <fullName evidence="2">Uncharacterized protein</fullName>
    </submittedName>
</protein>
<evidence type="ECO:0000313" key="3">
    <source>
        <dbReference type="Proteomes" id="UP000055048"/>
    </source>
</evidence>
<keyword evidence="1" id="KW-0472">Membrane</keyword>
<dbReference type="Proteomes" id="UP000055048">
    <property type="component" value="Unassembled WGS sequence"/>
</dbReference>
<organism evidence="2 3">
    <name type="scientific">Trichinella murrelli</name>
    <dbReference type="NCBI Taxonomy" id="144512"/>
    <lineage>
        <taxon>Eukaryota</taxon>
        <taxon>Metazoa</taxon>
        <taxon>Ecdysozoa</taxon>
        <taxon>Nematoda</taxon>
        <taxon>Enoplea</taxon>
        <taxon>Dorylaimia</taxon>
        <taxon>Trichinellida</taxon>
        <taxon>Trichinellidae</taxon>
        <taxon>Trichinella</taxon>
    </lineage>
</organism>
<dbReference type="OrthoDB" id="10495209at2759"/>
<reference evidence="2 3" key="1">
    <citation type="submission" date="2015-01" db="EMBL/GenBank/DDBJ databases">
        <title>Evolution of Trichinella species and genotypes.</title>
        <authorList>
            <person name="Korhonen P.K."/>
            <person name="Edoardo P."/>
            <person name="Giuseppe L.R."/>
            <person name="Gasser R.B."/>
        </authorList>
    </citation>
    <scope>NUCLEOTIDE SEQUENCE [LARGE SCALE GENOMIC DNA]</scope>
    <source>
        <strain evidence="2">ISS417</strain>
    </source>
</reference>
<evidence type="ECO:0000256" key="1">
    <source>
        <dbReference type="SAM" id="Phobius"/>
    </source>
</evidence>
<dbReference type="AlphaFoldDB" id="A0A0V0TUP1"/>
<sequence length="198" mass="23673">MKIFSKWRIFSKRECVNVARQISFLLTNGGSEIDEAFGVPDGLFTIDFCWFEKNVAFKKENCLRIRLTVSRMVMECFVKALYVVLVGYIRIFDLQSMKFDFYFCLTRFQYSVDFLCRQRERDGGKFKMLFADVFVENGRILLHIVIVSGFSVWIFFVNYWSSTIRRHEQQLSITTTDYQDELRGKHFHFLILKRCLFD</sequence>
<feature type="transmembrane region" description="Helical" evidence="1">
    <location>
        <begin position="72"/>
        <end position="91"/>
    </location>
</feature>
<dbReference type="EMBL" id="JYDJ01000135">
    <property type="protein sequence ID" value="KRX42756.1"/>
    <property type="molecule type" value="Genomic_DNA"/>
</dbReference>
<accession>A0A0V0TUP1</accession>
<name>A0A0V0TUP1_9BILA</name>
<feature type="transmembrane region" description="Helical" evidence="1">
    <location>
        <begin position="140"/>
        <end position="160"/>
    </location>
</feature>
<keyword evidence="3" id="KW-1185">Reference proteome</keyword>
<evidence type="ECO:0000313" key="2">
    <source>
        <dbReference type="EMBL" id="KRX42756.1"/>
    </source>
</evidence>